<gene>
    <name evidence="1" type="ORF">SAMN04488570_3293</name>
</gene>
<dbReference type="RefSeq" id="WP_157682912.1">
    <property type="nucleotide sequence ID" value="NZ_LT629757.1"/>
</dbReference>
<dbReference type="SUPFAM" id="SSF53335">
    <property type="entry name" value="S-adenosyl-L-methionine-dependent methyltransferases"/>
    <property type="match status" value="1"/>
</dbReference>
<dbReference type="OrthoDB" id="5329963at2"/>
<dbReference type="Proteomes" id="UP000198859">
    <property type="component" value="Chromosome I"/>
</dbReference>
<accession>A0A1H1WYQ4</accession>
<dbReference type="AlphaFoldDB" id="A0A1H1WYQ4"/>
<evidence type="ECO:0000313" key="2">
    <source>
        <dbReference type="Proteomes" id="UP000198859"/>
    </source>
</evidence>
<evidence type="ECO:0008006" key="3">
    <source>
        <dbReference type="Google" id="ProtNLM"/>
    </source>
</evidence>
<dbReference type="EMBL" id="LT629757">
    <property type="protein sequence ID" value="SDT01349.1"/>
    <property type="molecule type" value="Genomic_DNA"/>
</dbReference>
<proteinExistence type="predicted"/>
<dbReference type="STRING" id="642780.SAMN04488570_3293"/>
<sequence length="205" mass="22576">MDLGDLARRVGAYDALEPAYATWQRRRWERSGRPVPAPSAAKRQVLLEHARRHGLRVLVETGTYKADTVRALRRDFDEIHSIEIDESLHRAAVARCRGQGNARLHLGDSARLLGRVVAELDRPALFWLDAHFSGEGTGGRGGHPVVDEVREATGAGLGHVVLVDDAREFGSAEGYPAIDALREVAADNGYAFEVRDDIVRLVPRS</sequence>
<dbReference type="InterPro" id="IPR029063">
    <property type="entry name" value="SAM-dependent_MTases_sf"/>
</dbReference>
<organism evidence="1 2">
    <name type="scientific">Nocardioides scoriae</name>
    <dbReference type="NCBI Taxonomy" id="642780"/>
    <lineage>
        <taxon>Bacteria</taxon>
        <taxon>Bacillati</taxon>
        <taxon>Actinomycetota</taxon>
        <taxon>Actinomycetes</taxon>
        <taxon>Propionibacteriales</taxon>
        <taxon>Nocardioidaceae</taxon>
        <taxon>Nocardioides</taxon>
    </lineage>
</organism>
<protein>
    <recommendedName>
        <fullName evidence="3">Methyltransferase domain-containing protein</fullName>
    </recommendedName>
</protein>
<reference evidence="2" key="1">
    <citation type="submission" date="2016-10" db="EMBL/GenBank/DDBJ databases">
        <authorList>
            <person name="Varghese N."/>
            <person name="Submissions S."/>
        </authorList>
    </citation>
    <scope>NUCLEOTIDE SEQUENCE [LARGE SCALE GENOMIC DNA]</scope>
    <source>
        <strain evidence="2">DSM 22127</strain>
    </source>
</reference>
<name>A0A1H1WYQ4_9ACTN</name>
<evidence type="ECO:0000313" key="1">
    <source>
        <dbReference type="EMBL" id="SDT01349.1"/>
    </source>
</evidence>
<keyword evidence="2" id="KW-1185">Reference proteome</keyword>